<dbReference type="WBParaSite" id="Pan_g9360.t1">
    <property type="protein sequence ID" value="Pan_g9360.t1"/>
    <property type="gene ID" value="Pan_g9360"/>
</dbReference>
<organism evidence="5 6">
    <name type="scientific">Panagrellus redivivus</name>
    <name type="common">Microworm</name>
    <dbReference type="NCBI Taxonomy" id="6233"/>
    <lineage>
        <taxon>Eukaryota</taxon>
        <taxon>Metazoa</taxon>
        <taxon>Ecdysozoa</taxon>
        <taxon>Nematoda</taxon>
        <taxon>Chromadorea</taxon>
        <taxon>Rhabditida</taxon>
        <taxon>Tylenchina</taxon>
        <taxon>Panagrolaimomorpha</taxon>
        <taxon>Panagrolaimoidea</taxon>
        <taxon>Panagrolaimidae</taxon>
        <taxon>Panagrellus</taxon>
    </lineage>
</organism>
<evidence type="ECO:0000256" key="3">
    <source>
        <dbReference type="PROSITE-ProRule" id="PRU00023"/>
    </source>
</evidence>
<evidence type="ECO:0000256" key="1">
    <source>
        <dbReference type="ARBA" id="ARBA00022737"/>
    </source>
</evidence>
<sequence>MSASKGPDWYDENDIDKMHMLAACAEGDIDTVRDFIERGVHVEECDDDMVTALQIAAARGHTKLTEYLLTLDPDLECCNCVGFTPLLHACREGHLEVVKLLIQRGAKLDVNTFTGASPLTLACAGGHLELVKYLITFKDTVDINPKTRDVSPSPLMAAAFKNQPVISSCLVSRGARVDYVMPQYSLDIMSCVVMCSSATMFSTLLDMGAKPEAIRNYKNSNIEDLVNICGRVDIWRVLQDYKRKRQRPYPKMVDIRQIIEEGRVVELSEMLTRPEKFIKLNDNETPLMFAVIFGRMEALRAILSEKPPLNAKETKLGLTALMIAAILGDDNMIVALLHAGAQAGIQCDFGWTAVDFAYSGGSVNPKVIAMLHRQMAGLPLVTKKDPDLGLMAMSTINRPGKHTIRRFLQRVGLEIERPPDSTPRDDFLSEFAVGNLDCALLQERFIMANDILHGDKRRQKFKESCTDDYMNMIRNVAQTWFHNGSLLKPFSLGIPVRGDYGRVIAGMEWRTTEPDDRNGNYSTAQRNCAAMLGLGSSKASTNSLTSSYSTDSGFRKVTPQHGPLLRTPMRLAPPALSASSGSPHVGGLLHLQPPPSPSTHSMVEHGEKHSPRGGVPKLSELMPYSHLRSKSTPSREGSVSSGLSGSHQYLRESSSSVRLPPKQVLAKVSDAEDIIQHKLRSIGLGYLGDSFREQEVDLQTFLRCDEGDIRQIVSGMGASETDIASIVALIDELRNVYSF</sequence>
<dbReference type="InterPro" id="IPR002110">
    <property type="entry name" value="Ankyrin_rpt"/>
</dbReference>
<protein>
    <submittedName>
        <fullName evidence="6">ANK_REP_REGION domain-containing protein</fullName>
    </submittedName>
</protein>
<evidence type="ECO:0000313" key="5">
    <source>
        <dbReference type="Proteomes" id="UP000492821"/>
    </source>
</evidence>
<dbReference type="InterPro" id="IPR036770">
    <property type="entry name" value="Ankyrin_rpt-contain_sf"/>
</dbReference>
<reference evidence="6" key="2">
    <citation type="submission" date="2020-10" db="UniProtKB">
        <authorList>
            <consortium name="WormBaseParasite"/>
        </authorList>
    </citation>
    <scope>IDENTIFICATION</scope>
</reference>
<keyword evidence="1" id="KW-0677">Repeat</keyword>
<dbReference type="Pfam" id="PF00023">
    <property type="entry name" value="Ank"/>
    <property type="match status" value="1"/>
</dbReference>
<proteinExistence type="predicted"/>
<dbReference type="Gene3D" id="1.25.40.20">
    <property type="entry name" value="Ankyrin repeat-containing domain"/>
    <property type="match status" value="2"/>
</dbReference>
<feature type="repeat" description="ANK" evidence="3">
    <location>
        <begin position="81"/>
        <end position="113"/>
    </location>
</feature>
<feature type="region of interest" description="Disordered" evidence="4">
    <location>
        <begin position="590"/>
        <end position="656"/>
    </location>
</feature>
<keyword evidence="5" id="KW-1185">Reference proteome</keyword>
<dbReference type="PANTHER" id="PTHR24173">
    <property type="entry name" value="ANKYRIN REPEAT CONTAINING"/>
    <property type="match status" value="1"/>
</dbReference>
<evidence type="ECO:0000256" key="4">
    <source>
        <dbReference type="SAM" id="MobiDB-lite"/>
    </source>
</evidence>
<dbReference type="PANTHER" id="PTHR24173:SF74">
    <property type="entry name" value="ANKYRIN REPEAT DOMAIN-CONTAINING PROTEIN 16"/>
    <property type="match status" value="1"/>
</dbReference>
<dbReference type="Pfam" id="PF12796">
    <property type="entry name" value="Ank_2"/>
    <property type="match status" value="2"/>
</dbReference>
<reference evidence="5" key="1">
    <citation type="journal article" date="2013" name="Genetics">
        <title>The draft genome and transcriptome of Panagrellus redivivus are shaped by the harsh demands of a free-living lifestyle.</title>
        <authorList>
            <person name="Srinivasan J."/>
            <person name="Dillman A.R."/>
            <person name="Macchietto M.G."/>
            <person name="Heikkinen L."/>
            <person name="Lakso M."/>
            <person name="Fracchia K.M."/>
            <person name="Antoshechkin I."/>
            <person name="Mortazavi A."/>
            <person name="Wong G."/>
            <person name="Sternberg P.W."/>
        </authorList>
    </citation>
    <scope>NUCLEOTIDE SEQUENCE [LARGE SCALE GENOMIC DNA]</scope>
    <source>
        <strain evidence="5">MT8872</strain>
    </source>
</reference>
<name>A0A7E4WBN9_PANRE</name>
<dbReference type="AlphaFoldDB" id="A0A7E4WBN9"/>
<dbReference type="PROSITE" id="PS50088">
    <property type="entry name" value="ANK_REPEAT"/>
    <property type="match status" value="3"/>
</dbReference>
<feature type="compositionally biased region" description="Polar residues" evidence="4">
    <location>
        <begin position="630"/>
        <end position="656"/>
    </location>
</feature>
<dbReference type="SUPFAM" id="SSF48403">
    <property type="entry name" value="Ankyrin repeat"/>
    <property type="match status" value="1"/>
</dbReference>
<dbReference type="PROSITE" id="PS50297">
    <property type="entry name" value="ANK_REP_REGION"/>
    <property type="match status" value="2"/>
</dbReference>
<feature type="repeat" description="ANK" evidence="3">
    <location>
        <begin position="316"/>
        <end position="348"/>
    </location>
</feature>
<evidence type="ECO:0000313" key="6">
    <source>
        <dbReference type="WBParaSite" id="Pan_g9360.t1"/>
    </source>
</evidence>
<dbReference type="SMART" id="SM00248">
    <property type="entry name" value="ANK"/>
    <property type="match status" value="8"/>
</dbReference>
<feature type="repeat" description="ANK" evidence="3">
    <location>
        <begin position="114"/>
        <end position="146"/>
    </location>
</feature>
<evidence type="ECO:0000256" key="2">
    <source>
        <dbReference type="ARBA" id="ARBA00023043"/>
    </source>
</evidence>
<accession>A0A7E4WBN9</accession>
<dbReference type="Proteomes" id="UP000492821">
    <property type="component" value="Unassembled WGS sequence"/>
</dbReference>
<keyword evidence="2 3" id="KW-0040">ANK repeat</keyword>